<reference evidence="3 4" key="1">
    <citation type="submission" date="2022-10" db="EMBL/GenBank/DDBJ databases">
        <title>The complete genomes of actinobacterial strains from the NBC collection.</title>
        <authorList>
            <person name="Joergensen T.S."/>
            <person name="Alvarez Arevalo M."/>
            <person name="Sterndorff E.B."/>
            <person name="Faurdal D."/>
            <person name="Vuksanovic O."/>
            <person name="Mourched A.-S."/>
            <person name="Charusanti P."/>
            <person name="Shaw S."/>
            <person name="Blin K."/>
            <person name="Weber T."/>
        </authorList>
    </citation>
    <scope>NUCLEOTIDE SEQUENCE [LARGE SCALE GENOMIC DNA]</scope>
    <source>
        <strain evidence="3 4">NBC_01247</strain>
    </source>
</reference>
<sequence length="497" mass="49362">MNATAVPPSEEVPSAVGRRTTRRRRAVLAAAVGAALVSVGAVAGSSFVQSPAQAAADTRPPRASVLTAAVTSQVLRSTVVLRGTFSDGKKVSVTPTSVAATADNPSGAGAVVTRLMVKLGDEVRAGVPLVEYSGRPVFALEGALPAYRDLTPGESGADVTQLQNALKALGHDVGSDRPDRFGPGTKRALQALYTAMGYPTPVTGAATAAAVRTAQQAVDQARAALREAQKPAAGGTGASSAPATSPRGGGADPSGSAAPAPGAAGGASDLAGLRQQLDQAQEALEHAESVDGPMLPASECFYLPSFPARVAGLPLEVGDSVKGPVVSVAQGELQLTGSLDPAQAALVKPGMPVEILSESQGRQAAGTIASVGALVAPGDVKPAKDGQQTGAPAPAANGGAAYLPLAVSPQSPWDRLWAGQDVRITITAATTPGPVLAVPTAAVFAGADTRTNVTTVSPDGTRQLVTVTVGPSADGLVQVTPTGDGRLAAGDRVVIGQ</sequence>
<dbReference type="PANTHER" id="PTHR30469:SF15">
    <property type="entry name" value="HLYD FAMILY OF SECRETION PROTEINS"/>
    <property type="match status" value="1"/>
</dbReference>
<evidence type="ECO:0000313" key="3">
    <source>
        <dbReference type="EMBL" id="WUS59101.1"/>
    </source>
</evidence>
<dbReference type="InterPro" id="IPR036366">
    <property type="entry name" value="PGBDSf"/>
</dbReference>
<dbReference type="EMBL" id="CP108482">
    <property type="protein sequence ID" value="WUS59101.1"/>
    <property type="molecule type" value="Genomic_DNA"/>
</dbReference>
<dbReference type="InterPro" id="IPR036365">
    <property type="entry name" value="PGBD-like_sf"/>
</dbReference>
<name>A0ABZ1WE07_9ACTN</name>
<keyword evidence="4" id="KW-1185">Reference proteome</keyword>
<evidence type="ECO:0000256" key="1">
    <source>
        <dbReference type="SAM" id="MobiDB-lite"/>
    </source>
</evidence>
<dbReference type="PANTHER" id="PTHR30469">
    <property type="entry name" value="MULTIDRUG RESISTANCE PROTEIN MDTA"/>
    <property type="match status" value="1"/>
</dbReference>
<proteinExistence type="predicted"/>
<feature type="compositionally biased region" description="Low complexity" evidence="1">
    <location>
        <begin position="253"/>
        <end position="268"/>
    </location>
</feature>
<accession>A0ABZ1WE07</accession>
<gene>
    <name evidence="3" type="ORF">OG469_28510</name>
</gene>
<feature type="region of interest" description="Disordered" evidence="1">
    <location>
        <begin position="1"/>
        <end position="20"/>
    </location>
</feature>
<organism evidence="3 4">
    <name type="scientific">Kitasatospora herbaricolor</name>
    <dbReference type="NCBI Taxonomy" id="68217"/>
    <lineage>
        <taxon>Bacteria</taxon>
        <taxon>Bacillati</taxon>
        <taxon>Actinomycetota</taxon>
        <taxon>Actinomycetes</taxon>
        <taxon>Kitasatosporales</taxon>
        <taxon>Streptomycetaceae</taxon>
        <taxon>Kitasatospora</taxon>
    </lineage>
</organism>
<feature type="domain" description="Peptidoglycan binding-like" evidence="2">
    <location>
        <begin position="155"/>
        <end position="197"/>
    </location>
</feature>
<protein>
    <submittedName>
        <fullName evidence="3">Peptidoglycan-binding protein</fullName>
    </submittedName>
</protein>
<evidence type="ECO:0000313" key="4">
    <source>
        <dbReference type="Proteomes" id="UP001432014"/>
    </source>
</evidence>
<dbReference type="InterPro" id="IPR002477">
    <property type="entry name" value="Peptidoglycan-bd-like"/>
</dbReference>
<dbReference type="Gene3D" id="1.10.101.10">
    <property type="entry name" value="PGBD-like superfamily/PGBD"/>
    <property type="match status" value="1"/>
</dbReference>
<dbReference type="Gene3D" id="2.40.420.20">
    <property type="match status" value="1"/>
</dbReference>
<dbReference type="SUPFAM" id="SSF47090">
    <property type="entry name" value="PGBD-like"/>
    <property type="match status" value="1"/>
</dbReference>
<feature type="region of interest" description="Disordered" evidence="1">
    <location>
        <begin position="221"/>
        <end position="268"/>
    </location>
</feature>
<dbReference type="Pfam" id="PF01471">
    <property type="entry name" value="PG_binding_1"/>
    <property type="match status" value="1"/>
</dbReference>
<dbReference type="RefSeq" id="WP_329494764.1">
    <property type="nucleotide sequence ID" value="NZ_CP108460.1"/>
</dbReference>
<evidence type="ECO:0000259" key="2">
    <source>
        <dbReference type="Pfam" id="PF01471"/>
    </source>
</evidence>
<dbReference type="Proteomes" id="UP001432014">
    <property type="component" value="Chromosome"/>
</dbReference>